<evidence type="ECO:0000256" key="6">
    <source>
        <dbReference type="ARBA" id="ARBA00023136"/>
    </source>
</evidence>
<dbReference type="SUPFAM" id="SSF52540">
    <property type="entry name" value="P-loop containing nucleoside triphosphate hydrolases"/>
    <property type="match status" value="1"/>
</dbReference>
<comment type="subunit">
    <text evidence="8">The complex is composed of two ATP-binding proteins (PotA), two transmembrane proteins (PotB and PotC) and a solute-binding protein (PotD).</text>
</comment>
<dbReference type="InterPro" id="IPR013611">
    <property type="entry name" value="Transp-assoc_OB_typ2"/>
</dbReference>
<dbReference type="GO" id="GO:0005524">
    <property type="term" value="F:ATP binding"/>
    <property type="evidence" value="ECO:0007669"/>
    <property type="project" value="UniProtKB-KW"/>
</dbReference>
<dbReference type="SUPFAM" id="SSF50331">
    <property type="entry name" value="MOP-like"/>
    <property type="match status" value="1"/>
</dbReference>
<evidence type="ECO:0000256" key="8">
    <source>
        <dbReference type="RuleBase" id="RU364083"/>
    </source>
</evidence>
<evidence type="ECO:0000256" key="7">
    <source>
        <dbReference type="ARBA" id="ARBA00024722"/>
    </source>
</evidence>
<protein>
    <recommendedName>
        <fullName evidence="8">Spermidine/putrescine import ATP-binding protein PotA</fullName>
        <ecNumber evidence="8">7.6.2.11</ecNumber>
    </recommendedName>
</protein>
<dbReference type="AlphaFoldDB" id="A0A939MDF7"/>
<gene>
    <name evidence="8" type="primary">potA</name>
    <name evidence="10" type="ORF">J4G43_34675</name>
</gene>
<dbReference type="InterPro" id="IPR003593">
    <property type="entry name" value="AAA+_ATPase"/>
</dbReference>
<evidence type="ECO:0000256" key="2">
    <source>
        <dbReference type="ARBA" id="ARBA00022475"/>
    </source>
</evidence>
<dbReference type="InterPro" id="IPR027417">
    <property type="entry name" value="P-loop_NTPase"/>
</dbReference>
<accession>A0A939MDF7</accession>
<keyword evidence="5 8" id="KW-1278">Translocase</keyword>
<dbReference type="GO" id="GO:0016887">
    <property type="term" value="F:ATP hydrolysis activity"/>
    <property type="evidence" value="ECO:0007669"/>
    <property type="project" value="InterPro"/>
</dbReference>
<dbReference type="EMBL" id="JAGEMI010000001">
    <property type="protein sequence ID" value="MBO1865860.1"/>
    <property type="molecule type" value="Genomic_DNA"/>
</dbReference>
<proteinExistence type="inferred from homology"/>
<dbReference type="EC" id="7.6.2.11" evidence="8"/>
<comment type="catalytic activity">
    <reaction evidence="8">
        <text>ATP + H2O + polyamine-[polyamine-binding protein]Side 1 = ADP + phosphate + polyamineSide 2 + [polyamine-binding protein]Side 1.</text>
        <dbReference type="EC" id="7.6.2.11"/>
    </reaction>
</comment>
<dbReference type="Pfam" id="PF00005">
    <property type="entry name" value="ABC_tran"/>
    <property type="match status" value="1"/>
</dbReference>
<comment type="caution">
    <text evidence="10">The sequence shown here is derived from an EMBL/GenBank/DDBJ whole genome shotgun (WGS) entry which is preliminary data.</text>
</comment>
<comment type="similarity">
    <text evidence="8">Belongs to the ABC transporter superfamily. Spermidine/putrescine importer (TC 3.A.1.11.1) family.</text>
</comment>
<dbReference type="Gene3D" id="2.40.50.100">
    <property type="match status" value="1"/>
</dbReference>
<keyword evidence="2 8" id="KW-1003">Cell membrane</keyword>
<keyword evidence="6 8" id="KW-0472">Membrane</keyword>
<dbReference type="InterPro" id="IPR017871">
    <property type="entry name" value="ABC_transporter-like_CS"/>
</dbReference>
<feature type="domain" description="ABC transporter" evidence="9">
    <location>
        <begin position="19"/>
        <end position="249"/>
    </location>
</feature>
<dbReference type="InterPro" id="IPR003439">
    <property type="entry name" value="ABC_transporter-like_ATP-bd"/>
</dbReference>
<sequence length="374" mass="40835">MTSNNFISVSASAGVDHDLKIERLVKFYGDFAALNDVSLTVKRGEFLTLLGPSGSGKTTLLMSIAGFVQPDRGDILLGGQSILRLPPEQRNFGMVFQGYALFPHMTVYDNVAFPLKVRKRPAAEIKSKVDAAIDLVQLSSQAGRYPRQLSGGQQQRVALARAMVFTPHLLLLDEPLSALDKKLRAELQDELKRLHKRIGLTFIYVTHDQDEALSMSDRIVVMRDGKMVQQGSPTELYERPATSFVANFLGKSNFLKGSVDNHVAGGFVLTHQGVRIIQASDDCNRPAIGQPVVIALRPEKITLAGKTGQPDNTLKGVVSEWSYLGSQFRLVVATPEFGDVVVMMPTWRHGEPPVAGDAVTIGWDHSAGTLVTDA</sequence>
<evidence type="ECO:0000256" key="5">
    <source>
        <dbReference type="ARBA" id="ARBA00022967"/>
    </source>
</evidence>
<dbReference type="NCBIfam" id="TIGR01187">
    <property type="entry name" value="potA"/>
    <property type="match status" value="1"/>
</dbReference>
<keyword evidence="3 8" id="KW-0547">Nucleotide-binding</keyword>
<keyword evidence="1 8" id="KW-0813">Transport</keyword>
<reference evidence="10" key="1">
    <citation type="submission" date="2021-03" db="EMBL/GenBank/DDBJ databases">
        <title>Whole Genome Sequence of Bradyrhizobium sp. Strain 144S4.</title>
        <authorList>
            <person name="Bromfield E.S.P."/>
            <person name="Cloutier S."/>
        </authorList>
    </citation>
    <scope>NUCLEOTIDE SEQUENCE [LARGE SCALE GENOMIC DNA]</scope>
    <source>
        <strain evidence="10">144S4</strain>
    </source>
</reference>
<comment type="function">
    <text evidence="7">Involved in beta-(1--&gt;2)glucan export. Transmembrane domains (TMD) form a pore in the inner membrane and the ATP-binding domain (NBD) is responsible for energy generation.</text>
</comment>
<evidence type="ECO:0000256" key="1">
    <source>
        <dbReference type="ARBA" id="ARBA00022448"/>
    </source>
</evidence>
<dbReference type="PROSITE" id="PS00211">
    <property type="entry name" value="ABC_TRANSPORTER_1"/>
    <property type="match status" value="1"/>
</dbReference>
<dbReference type="PANTHER" id="PTHR42781:SF4">
    <property type="entry name" value="SPERMIDINE_PUTRESCINE IMPORT ATP-BINDING PROTEIN POTA"/>
    <property type="match status" value="1"/>
</dbReference>
<evidence type="ECO:0000313" key="10">
    <source>
        <dbReference type="EMBL" id="MBO1865860.1"/>
    </source>
</evidence>
<evidence type="ECO:0000259" key="9">
    <source>
        <dbReference type="PROSITE" id="PS50893"/>
    </source>
</evidence>
<dbReference type="Gene3D" id="3.40.50.300">
    <property type="entry name" value="P-loop containing nucleotide triphosphate hydrolases"/>
    <property type="match status" value="1"/>
</dbReference>
<dbReference type="Pfam" id="PF08402">
    <property type="entry name" value="TOBE_2"/>
    <property type="match status" value="1"/>
</dbReference>
<comment type="function">
    <text evidence="8">Part of the ABC transporter complex PotABCD involved in spermidine/putrescine import. Responsible for energy coupling to the transport system.</text>
</comment>
<evidence type="ECO:0000256" key="3">
    <source>
        <dbReference type="ARBA" id="ARBA00022741"/>
    </source>
</evidence>
<name>A0A939MDF7_9BRAD</name>
<dbReference type="SMART" id="SM00382">
    <property type="entry name" value="AAA"/>
    <property type="match status" value="1"/>
</dbReference>
<dbReference type="GO" id="GO:0043190">
    <property type="term" value="C:ATP-binding cassette (ABC) transporter complex"/>
    <property type="evidence" value="ECO:0007669"/>
    <property type="project" value="InterPro"/>
</dbReference>
<dbReference type="InterPro" id="IPR005893">
    <property type="entry name" value="PotA-like"/>
</dbReference>
<dbReference type="InterPro" id="IPR050093">
    <property type="entry name" value="ABC_SmlMolc_Importer"/>
</dbReference>
<dbReference type="GO" id="GO:0015417">
    <property type="term" value="F:ABC-type polyamine transporter activity"/>
    <property type="evidence" value="ECO:0007669"/>
    <property type="project" value="UniProtKB-EC"/>
</dbReference>
<organism evidence="10">
    <name type="scientific">Bradyrhizobium barranii subsp. barranii</name>
    <dbReference type="NCBI Taxonomy" id="2823807"/>
    <lineage>
        <taxon>Bacteria</taxon>
        <taxon>Pseudomonadati</taxon>
        <taxon>Pseudomonadota</taxon>
        <taxon>Alphaproteobacteria</taxon>
        <taxon>Hyphomicrobiales</taxon>
        <taxon>Nitrobacteraceae</taxon>
        <taxon>Bradyrhizobium</taxon>
        <taxon>Bradyrhizobium barranii</taxon>
    </lineage>
</organism>
<evidence type="ECO:0000256" key="4">
    <source>
        <dbReference type="ARBA" id="ARBA00022840"/>
    </source>
</evidence>
<dbReference type="PANTHER" id="PTHR42781">
    <property type="entry name" value="SPERMIDINE/PUTRESCINE IMPORT ATP-BINDING PROTEIN POTA"/>
    <property type="match status" value="1"/>
</dbReference>
<dbReference type="GO" id="GO:0015847">
    <property type="term" value="P:putrescine transport"/>
    <property type="evidence" value="ECO:0007669"/>
    <property type="project" value="UniProtKB-ARBA"/>
</dbReference>
<dbReference type="PROSITE" id="PS50893">
    <property type="entry name" value="ABC_TRANSPORTER_2"/>
    <property type="match status" value="1"/>
</dbReference>
<keyword evidence="4 8" id="KW-0067">ATP-binding</keyword>
<dbReference type="InterPro" id="IPR008995">
    <property type="entry name" value="Mo/tungstate-bd_C_term_dom"/>
</dbReference>
<dbReference type="FunFam" id="3.40.50.300:FF:000133">
    <property type="entry name" value="Spermidine/putrescine import ATP-binding protein PotA"/>
    <property type="match status" value="1"/>
</dbReference>